<evidence type="ECO:0000313" key="2">
    <source>
        <dbReference type="EMBL" id="NYF79716.1"/>
    </source>
</evidence>
<accession>A0A7Y9PIE5</accession>
<organism evidence="2 3">
    <name type="scientific">Granulicella arctica</name>
    <dbReference type="NCBI Taxonomy" id="940613"/>
    <lineage>
        <taxon>Bacteria</taxon>
        <taxon>Pseudomonadati</taxon>
        <taxon>Acidobacteriota</taxon>
        <taxon>Terriglobia</taxon>
        <taxon>Terriglobales</taxon>
        <taxon>Acidobacteriaceae</taxon>
        <taxon>Granulicella</taxon>
    </lineage>
</organism>
<dbReference type="RefSeq" id="WP_179490568.1">
    <property type="nucleotide sequence ID" value="NZ_JACCCW010000002.1"/>
</dbReference>
<dbReference type="EMBL" id="JACCCW010000002">
    <property type="protein sequence ID" value="NYF79716.1"/>
    <property type="molecule type" value="Genomic_DNA"/>
</dbReference>
<dbReference type="Proteomes" id="UP000589520">
    <property type="component" value="Unassembled WGS sequence"/>
</dbReference>
<name>A0A7Y9PIE5_9BACT</name>
<dbReference type="PROSITE" id="PS50943">
    <property type="entry name" value="HTH_CROC1"/>
    <property type="match status" value="1"/>
</dbReference>
<feature type="domain" description="HTH cro/C1-type" evidence="1">
    <location>
        <begin position="27"/>
        <end position="48"/>
    </location>
</feature>
<dbReference type="CDD" id="cd00093">
    <property type="entry name" value="HTH_XRE"/>
    <property type="match status" value="1"/>
</dbReference>
<keyword evidence="3" id="KW-1185">Reference proteome</keyword>
<proteinExistence type="predicted"/>
<reference evidence="2 3" key="1">
    <citation type="submission" date="2020-07" db="EMBL/GenBank/DDBJ databases">
        <title>Genomic Encyclopedia of Type Strains, Phase IV (KMG-V): Genome sequencing to study the core and pangenomes of soil and plant-associated prokaryotes.</title>
        <authorList>
            <person name="Whitman W."/>
        </authorList>
    </citation>
    <scope>NUCLEOTIDE SEQUENCE [LARGE SCALE GENOMIC DNA]</scope>
    <source>
        <strain evidence="2 3">X4EP2</strain>
    </source>
</reference>
<evidence type="ECO:0000259" key="1">
    <source>
        <dbReference type="PROSITE" id="PS50943"/>
    </source>
</evidence>
<dbReference type="SUPFAM" id="SSF47413">
    <property type="entry name" value="lambda repressor-like DNA-binding domains"/>
    <property type="match status" value="1"/>
</dbReference>
<dbReference type="Gene3D" id="1.10.260.40">
    <property type="entry name" value="lambda repressor-like DNA-binding domains"/>
    <property type="match status" value="1"/>
</dbReference>
<dbReference type="Pfam" id="PF13384">
    <property type="entry name" value="HTH_23"/>
    <property type="match status" value="1"/>
</dbReference>
<comment type="caution">
    <text evidence="2">The sequence shown here is derived from an EMBL/GenBank/DDBJ whole genome shotgun (WGS) entry which is preliminary data.</text>
</comment>
<gene>
    <name evidence="2" type="ORF">HDF17_002036</name>
</gene>
<protein>
    <submittedName>
        <fullName evidence="2">Putative transcriptional regulator</fullName>
    </submittedName>
</protein>
<sequence>MTNEQANQILKELEMLRKLKMIELFDKGYSQAQLAEALGVSQPTISRMMPKVSTKKG</sequence>
<dbReference type="InterPro" id="IPR010982">
    <property type="entry name" value="Lambda_DNA-bd_dom_sf"/>
</dbReference>
<dbReference type="GO" id="GO:0003677">
    <property type="term" value="F:DNA binding"/>
    <property type="evidence" value="ECO:0007669"/>
    <property type="project" value="InterPro"/>
</dbReference>
<dbReference type="AlphaFoldDB" id="A0A7Y9PIE5"/>
<dbReference type="InterPro" id="IPR001387">
    <property type="entry name" value="Cro/C1-type_HTH"/>
</dbReference>
<evidence type="ECO:0000313" key="3">
    <source>
        <dbReference type="Proteomes" id="UP000589520"/>
    </source>
</evidence>